<protein>
    <submittedName>
        <fullName evidence="2">Uncharacterized protein</fullName>
    </submittedName>
</protein>
<gene>
    <name evidence="2" type="ORF">QCA50_015065</name>
</gene>
<evidence type="ECO:0000313" key="2">
    <source>
        <dbReference type="EMBL" id="KAK7681718.1"/>
    </source>
</evidence>
<dbReference type="EMBL" id="JASBNA010000039">
    <property type="protein sequence ID" value="KAK7681718.1"/>
    <property type="molecule type" value="Genomic_DNA"/>
</dbReference>
<sequence>MADVQSPLPIPSTSTTNELSADEERARRRLVYDVVTQNLKALGAVSLEEYLASDSVGETSTSKSFIIFITIGHNSIEDDDDGEVANLSRAAQDGTVNISVADDVPTEARPDSAVVSNSKYKFSDTGDEDEATHPCVFEMSEMIVVGSNGTVTPYWLAIKDPKNTGLWGCAFRVQVSDKEWRVWSVDTTYNDAAEAQIACCQLYQEDILEYLKRTASCILPWATCYSSEPVPDELQEEPTWTVQQYFETLPRPFPEDVGDKTANEINAPSWFNSMLQISRGSRLVANFIWTESTTHGCKGLHYHWCRFTCSRHFFVTSLQCMDVFYD</sequence>
<name>A0AAW0FKR8_9APHY</name>
<keyword evidence="3" id="KW-1185">Reference proteome</keyword>
<dbReference type="AlphaFoldDB" id="A0AAW0FKR8"/>
<evidence type="ECO:0000256" key="1">
    <source>
        <dbReference type="SAM" id="MobiDB-lite"/>
    </source>
</evidence>
<organism evidence="2 3">
    <name type="scientific">Cerrena zonata</name>
    <dbReference type="NCBI Taxonomy" id="2478898"/>
    <lineage>
        <taxon>Eukaryota</taxon>
        <taxon>Fungi</taxon>
        <taxon>Dikarya</taxon>
        <taxon>Basidiomycota</taxon>
        <taxon>Agaricomycotina</taxon>
        <taxon>Agaricomycetes</taxon>
        <taxon>Polyporales</taxon>
        <taxon>Cerrenaceae</taxon>
        <taxon>Cerrena</taxon>
    </lineage>
</organism>
<dbReference type="Proteomes" id="UP001385951">
    <property type="component" value="Unassembled WGS sequence"/>
</dbReference>
<feature type="region of interest" description="Disordered" evidence="1">
    <location>
        <begin position="107"/>
        <end position="129"/>
    </location>
</feature>
<proteinExistence type="predicted"/>
<evidence type="ECO:0000313" key="3">
    <source>
        <dbReference type="Proteomes" id="UP001385951"/>
    </source>
</evidence>
<accession>A0AAW0FKR8</accession>
<comment type="caution">
    <text evidence="2">The sequence shown here is derived from an EMBL/GenBank/DDBJ whole genome shotgun (WGS) entry which is preliminary data.</text>
</comment>
<feature type="region of interest" description="Disordered" evidence="1">
    <location>
        <begin position="1"/>
        <end position="23"/>
    </location>
</feature>
<reference evidence="2 3" key="1">
    <citation type="submission" date="2022-09" db="EMBL/GenBank/DDBJ databases">
        <authorList>
            <person name="Palmer J.M."/>
        </authorList>
    </citation>
    <scope>NUCLEOTIDE SEQUENCE [LARGE SCALE GENOMIC DNA]</scope>
    <source>
        <strain evidence="2 3">DSM 7382</strain>
    </source>
</reference>